<keyword evidence="2 4" id="KW-0694">RNA-binding</keyword>
<dbReference type="Pfam" id="PF01479">
    <property type="entry name" value="S4"/>
    <property type="match status" value="1"/>
</dbReference>
<dbReference type="InterPro" id="IPR042092">
    <property type="entry name" value="PsdUridine_s_RsuA/RluB/E/F_cat"/>
</dbReference>
<keyword evidence="3 5" id="KW-0413">Isomerase</keyword>
<comment type="caution">
    <text evidence="7">The sequence shown here is derived from an EMBL/GenBank/DDBJ whole genome shotgun (WGS) entry which is preliminary data.</text>
</comment>
<accession>A0A9D1DE48</accession>
<dbReference type="InterPro" id="IPR000748">
    <property type="entry name" value="PsdUridine_synth_RsuA/RluB/E/F"/>
</dbReference>
<dbReference type="SUPFAM" id="SSF55174">
    <property type="entry name" value="Alpha-L RNA-binding motif"/>
    <property type="match status" value="1"/>
</dbReference>
<dbReference type="PROSITE" id="PS50889">
    <property type="entry name" value="S4"/>
    <property type="match status" value="1"/>
</dbReference>
<dbReference type="InterPro" id="IPR002942">
    <property type="entry name" value="S4_RNA-bd"/>
</dbReference>
<reference evidence="7" key="1">
    <citation type="submission" date="2020-10" db="EMBL/GenBank/DDBJ databases">
        <authorList>
            <person name="Gilroy R."/>
        </authorList>
    </citation>
    <scope>NUCLEOTIDE SEQUENCE</scope>
    <source>
        <strain evidence="7">ChiSxjej1B13-7958</strain>
    </source>
</reference>
<evidence type="ECO:0000256" key="4">
    <source>
        <dbReference type="PROSITE-ProRule" id="PRU00182"/>
    </source>
</evidence>
<evidence type="ECO:0000313" key="7">
    <source>
        <dbReference type="EMBL" id="HIR46288.1"/>
    </source>
</evidence>
<evidence type="ECO:0000256" key="5">
    <source>
        <dbReference type="RuleBase" id="RU003887"/>
    </source>
</evidence>
<comment type="similarity">
    <text evidence="1 5">Belongs to the pseudouridine synthase RsuA family.</text>
</comment>
<dbReference type="Gene3D" id="3.30.70.580">
    <property type="entry name" value="Pseudouridine synthase I, catalytic domain, N-terminal subdomain"/>
    <property type="match status" value="1"/>
</dbReference>
<proteinExistence type="inferred from homology"/>
<dbReference type="CDD" id="cd00165">
    <property type="entry name" value="S4"/>
    <property type="match status" value="1"/>
</dbReference>
<dbReference type="PANTHER" id="PTHR47683:SF4">
    <property type="entry name" value="PSEUDOURIDINE SYNTHASE"/>
    <property type="match status" value="1"/>
</dbReference>
<evidence type="ECO:0000259" key="6">
    <source>
        <dbReference type="SMART" id="SM00363"/>
    </source>
</evidence>
<dbReference type="PROSITE" id="PS01149">
    <property type="entry name" value="PSI_RSU"/>
    <property type="match status" value="1"/>
</dbReference>
<dbReference type="InterPro" id="IPR020103">
    <property type="entry name" value="PsdUridine_synth_cat_dom_sf"/>
</dbReference>
<reference evidence="7" key="2">
    <citation type="journal article" date="2021" name="PeerJ">
        <title>Extensive microbial diversity within the chicken gut microbiome revealed by metagenomics and culture.</title>
        <authorList>
            <person name="Gilroy R."/>
            <person name="Ravi A."/>
            <person name="Getino M."/>
            <person name="Pursley I."/>
            <person name="Horton D.L."/>
            <person name="Alikhan N.F."/>
            <person name="Baker D."/>
            <person name="Gharbi K."/>
            <person name="Hall N."/>
            <person name="Watson M."/>
            <person name="Adriaenssens E.M."/>
            <person name="Foster-Nyarko E."/>
            <person name="Jarju S."/>
            <person name="Secka A."/>
            <person name="Antonio M."/>
            <person name="Oren A."/>
            <person name="Chaudhuri R.R."/>
            <person name="La Ragione R."/>
            <person name="Hildebrand F."/>
            <person name="Pallen M.J."/>
        </authorList>
    </citation>
    <scope>NUCLEOTIDE SEQUENCE</scope>
    <source>
        <strain evidence="7">ChiSxjej1B13-7958</strain>
    </source>
</reference>
<feature type="domain" description="RNA-binding S4" evidence="6">
    <location>
        <begin position="2"/>
        <end position="61"/>
    </location>
</feature>
<sequence>MERIDKILALHNFGSRKEVGALIRKGGVTVNGSPVKKGDEKIDPERDEIRVLGEPVLLRRHMVLMMNKPGGVLSASRDPKAETVVDLLPPELYRRGLFPAGRLDKDTEGLLILTDDGDLAHRMLAPKSHVYKLYQARLDKPATREDAALFAQGLRAGELECLPAELILGDDPCEVQVRVREGKFHQIKRMFHAVGKEVIYLKRLAIGNLKLDPALALGQTRLLTEEEITKIFE</sequence>
<dbReference type="GO" id="GO:0003723">
    <property type="term" value="F:RNA binding"/>
    <property type="evidence" value="ECO:0007669"/>
    <property type="project" value="UniProtKB-KW"/>
</dbReference>
<evidence type="ECO:0000256" key="3">
    <source>
        <dbReference type="ARBA" id="ARBA00023235"/>
    </source>
</evidence>
<dbReference type="SMART" id="SM00363">
    <property type="entry name" value="S4"/>
    <property type="match status" value="1"/>
</dbReference>
<dbReference type="GO" id="GO:0120159">
    <property type="term" value="F:rRNA pseudouridine synthase activity"/>
    <property type="evidence" value="ECO:0007669"/>
    <property type="project" value="UniProtKB-ARBA"/>
</dbReference>
<dbReference type="Gene3D" id="3.10.290.10">
    <property type="entry name" value="RNA-binding S4 domain"/>
    <property type="match status" value="1"/>
</dbReference>
<dbReference type="EMBL" id="DVGZ01000014">
    <property type="protein sequence ID" value="HIR46288.1"/>
    <property type="molecule type" value="Genomic_DNA"/>
</dbReference>
<organism evidence="7 8">
    <name type="scientific">Candidatus Caccousia avicola</name>
    <dbReference type="NCBI Taxonomy" id="2840721"/>
    <lineage>
        <taxon>Bacteria</taxon>
        <taxon>Bacillati</taxon>
        <taxon>Bacillota</taxon>
        <taxon>Clostridia</taxon>
        <taxon>Eubacteriales</taxon>
        <taxon>Oscillospiraceae</taxon>
        <taxon>Oscillospiraceae incertae sedis</taxon>
        <taxon>Candidatus Caccousia</taxon>
    </lineage>
</organism>
<evidence type="ECO:0000256" key="2">
    <source>
        <dbReference type="ARBA" id="ARBA00022884"/>
    </source>
</evidence>
<dbReference type="SUPFAM" id="SSF55120">
    <property type="entry name" value="Pseudouridine synthase"/>
    <property type="match status" value="1"/>
</dbReference>
<gene>
    <name evidence="7" type="ORF">IAB89_01320</name>
</gene>
<dbReference type="CDD" id="cd02553">
    <property type="entry name" value="PseudoU_synth_RsuA"/>
    <property type="match status" value="1"/>
</dbReference>
<dbReference type="InterPro" id="IPR020094">
    <property type="entry name" value="TruA/RsuA/RluB/E/F_N"/>
</dbReference>
<evidence type="ECO:0000313" key="8">
    <source>
        <dbReference type="Proteomes" id="UP000824242"/>
    </source>
</evidence>
<dbReference type="EC" id="5.4.99.-" evidence="5"/>
<dbReference type="InterPro" id="IPR018496">
    <property type="entry name" value="PsdUridine_synth_RsuA/RluB_CS"/>
</dbReference>
<dbReference type="NCBIfam" id="TIGR00093">
    <property type="entry name" value="pseudouridine synthase"/>
    <property type="match status" value="1"/>
</dbReference>
<dbReference type="PANTHER" id="PTHR47683">
    <property type="entry name" value="PSEUDOURIDINE SYNTHASE FAMILY PROTEIN-RELATED"/>
    <property type="match status" value="1"/>
</dbReference>
<dbReference type="Gene3D" id="3.30.70.1560">
    <property type="entry name" value="Alpha-L RNA-binding motif"/>
    <property type="match status" value="1"/>
</dbReference>
<dbReference type="GO" id="GO:0000455">
    <property type="term" value="P:enzyme-directed rRNA pseudouridine synthesis"/>
    <property type="evidence" value="ECO:0007669"/>
    <property type="project" value="UniProtKB-ARBA"/>
</dbReference>
<dbReference type="AlphaFoldDB" id="A0A9D1DE48"/>
<dbReference type="InterPro" id="IPR036986">
    <property type="entry name" value="S4_RNA-bd_sf"/>
</dbReference>
<dbReference type="InterPro" id="IPR050343">
    <property type="entry name" value="RsuA_PseudoU_synthase"/>
</dbReference>
<name>A0A9D1DE48_9FIRM</name>
<dbReference type="Pfam" id="PF00849">
    <property type="entry name" value="PseudoU_synth_2"/>
    <property type="match status" value="1"/>
</dbReference>
<protein>
    <recommendedName>
        <fullName evidence="5">Pseudouridine synthase</fullName>
        <ecNumber evidence="5">5.4.99.-</ecNumber>
    </recommendedName>
</protein>
<dbReference type="Proteomes" id="UP000824242">
    <property type="component" value="Unassembled WGS sequence"/>
</dbReference>
<evidence type="ECO:0000256" key="1">
    <source>
        <dbReference type="ARBA" id="ARBA00008348"/>
    </source>
</evidence>
<dbReference type="InterPro" id="IPR006145">
    <property type="entry name" value="PsdUridine_synth_RsuA/RluA"/>
</dbReference>